<evidence type="ECO:0000313" key="2">
    <source>
        <dbReference type="Proteomes" id="UP000248314"/>
    </source>
</evidence>
<dbReference type="EMBL" id="QJJX01000024">
    <property type="protein sequence ID" value="PXX21081.1"/>
    <property type="molecule type" value="Genomic_DNA"/>
</dbReference>
<evidence type="ECO:0000313" key="1">
    <source>
        <dbReference type="EMBL" id="PXX21081.1"/>
    </source>
</evidence>
<accession>A0A318I7N1</accession>
<dbReference type="STRING" id="1122991.GCA_000613445_01681"/>
<protein>
    <submittedName>
        <fullName evidence="1">Trypsin-like peptidase</fullName>
    </submittedName>
</protein>
<name>A0A318I7N1_9BACT</name>
<comment type="caution">
    <text evidence="1">The sequence shown here is derived from an EMBL/GenBank/DDBJ whole genome shotgun (WGS) entry which is preliminary data.</text>
</comment>
<sequence>MKQLYPLIALFIFVLTGCKKNPQDIFNEQKSGVVLICNQYYYDLTLTSGEHLYFSGLDEKGQFVNLTSNLANIRRQPGVLNGTGFFIDNSGNILTNRHVVAPAVDKVTVKNNINNIIQNYTKYIQALQDSMSQRYAALQQYAQQNIYQDYYGNTRTNLSNEEIFALQQEVETLKARYEQAENLKNSVWNNILSDNFSIRLHSQFGIAYDGDNVNSWDDFMKRPCSLLRVSEDAHSDLALLQLNSKQTPDGHYVFTVDNALATDDKQLEINQSVFMIGYNYGMALAKTDNGIRAQFTSGTVTQQPDGKRVTYSIPSMPGSSGSPVVDDYGRLVAVNFAKSNGSDNFNFGVPLMRVVAFLR</sequence>
<dbReference type="Proteomes" id="UP000248314">
    <property type="component" value="Unassembled WGS sequence"/>
</dbReference>
<dbReference type="OrthoDB" id="265200at2"/>
<gene>
    <name evidence="1" type="ORF">EJ73_01976</name>
</gene>
<dbReference type="InterPro" id="IPR043504">
    <property type="entry name" value="Peptidase_S1_PA_chymotrypsin"/>
</dbReference>
<dbReference type="PANTHER" id="PTHR43019:SF23">
    <property type="entry name" value="PROTEASE DO-LIKE 5, CHLOROPLASTIC"/>
    <property type="match status" value="1"/>
</dbReference>
<proteinExistence type="predicted"/>
<organism evidence="1 2">
    <name type="scientific">Hoylesella shahii DSM 15611 = JCM 12083</name>
    <dbReference type="NCBI Taxonomy" id="1122991"/>
    <lineage>
        <taxon>Bacteria</taxon>
        <taxon>Pseudomonadati</taxon>
        <taxon>Bacteroidota</taxon>
        <taxon>Bacteroidia</taxon>
        <taxon>Bacteroidales</taxon>
        <taxon>Prevotellaceae</taxon>
        <taxon>Hoylesella</taxon>
    </lineage>
</organism>
<dbReference type="Gene3D" id="2.40.10.10">
    <property type="entry name" value="Trypsin-like serine proteases"/>
    <property type="match status" value="2"/>
</dbReference>
<dbReference type="AlphaFoldDB" id="A0A318I7N1"/>
<dbReference type="Pfam" id="PF13365">
    <property type="entry name" value="Trypsin_2"/>
    <property type="match status" value="1"/>
</dbReference>
<dbReference type="RefSeq" id="WP_025816113.1">
    <property type="nucleotide sequence ID" value="NZ_BAIZ01000019.1"/>
</dbReference>
<keyword evidence="2" id="KW-1185">Reference proteome</keyword>
<dbReference type="PROSITE" id="PS51257">
    <property type="entry name" value="PROKAR_LIPOPROTEIN"/>
    <property type="match status" value="1"/>
</dbReference>
<dbReference type="SUPFAM" id="SSF50494">
    <property type="entry name" value="Trypsin-like serine proteases"/>
    <property type="match status" value="1"/>
</dbReference>
<dbReference type="InterPro" id="IPR009003">
    <property type="entry name" value="Peptidase_S1_PA"/>
</dbReference>
<reference evidence="1 2" key="1">
    <citation type="submission" date="2018-05" db="EMBL/GenBank/DDBJ databases">
        <title>Genomic Encyclopedia of Type Strains, Phase I: the one thousand microbial genomes (KMG-I) project.</title>
        <authorList>
            <person name="Kyrpides N."/>
        </authorList>
    </citation>
    <scope>NUCLEOTIDE SEQUENCE [LARGE SCALE GENOMIC DNA]</scope>
    <source>
        <strain evidence="1 2">DSM 15611</strain>
    </source>
</reference>
<dbReference type="PANTHER" id="PTHR43019">
    <property type="entry name" value="SERINE ENDOPROTEASE DEGS"/>
    <property type="match status" value="1"/>
</dbReference>